<gene>
    <name evidence="1" type="ORF">L6452_43371</name>
</gene>
<protein>
    <submittedName>
        <fullName evidence="1">Uncharacterized protein</fullName>
    </submittedName>
</protein>
<dbReference type="Proteomes" id="UP001055879">
    <property type="component" value="Linkage Group LG17"/>
</dbReference>
<proteinExistence type="predicted"/>
<reference evidence="2" key="1">
    <citation type="journal article" date="2022" name="Mol. Ecol. Resour.">
        <title>The genomes of chicory, endive, great burdock and yacon provide insights into Asteraceae palaeo-polyploidization history and plant inulin production.</title>
        <authorList>
            <person name="Fan W."/>
            <person name="Wang S."/>
            <person name="Wang H."/>
            <person name="Wang A."/>
            <person name="Jiang F."/>
            <person name="Liu H."/>
            <person name="Zhao H."/>
            <person name="Xu D."/>
            <person name="Zhang Y."/>
        </authorList>
    </citation>
    <scope>NUCLEOTIDE SEQUENCE [LARGE SCALE GENOMIC DNA]</scope>
    <source>
        <strain evidence="2">cv. Niubang</strain>
    </source>
</reference>
<evidence type="ECO:0000313" key="2">
    <source>
        <dbReference type="Proteomes" id="UP001055879"/>
    </source>
</evidence>
<evidence type="ECO:0000313" key="1">
    <source>
        <dbReference type="EMBL" id="KAI3668294.1"/>
    </source>
</evidence>
<name>A0ACB8XLM2_ARCLA</name>
<keyword evidence="2" id="KW-1185">Reference proteome</keyword>
<organism evidence="1 2">
    <name type="scientific">Arctium lappa</name>
    <name type="common">Greater burdock</name>
    <name type="synonym">Lappa major</name>
    <dbReference type="NCBI Taxonomy" id="4217"/>
    <lineage>
        <taxon>Eukaryota</taxon>
        <taxon>Viridiplantae</taxon>
        <taxon>Streptophyta</taxon>
        <taxon>Embryophyta</taxon>
        <taxon>Tracheophyta</taxon>
        <taxon>Spermatophyta</taxon>
        <taxon>Magnoliopsida</taxon>
        <taxon>eudicotyledons</taxon>
        <taxon>Gunneridae</taxon>
        <taxon>Pentapetalae</taxon>
        <taxon>asterids</taxon>
        <taxon>campanulids</taxon>
        <taxon>Asterales</taxon>
        <taxon>Asteraceae</taxon>
        <taxon>Carduoideae</taxon>
        <taxon>Cardueae</taxon>
        <taxon>Arctiinae</taxon>
        <taxon>Arctium</taxon>
    </lineage>
</organism>
<comment type="caution">
    <text evidence="1">The sequence shown here is derived from an EMBL/GenBank/DDBJ whole genome shotgun (WGS) entry which is preliminary data.</text>
</comment>
<accession>A0ACB8XLM2</accession>
<sequence>MKSPSIDHCLLQSIPSSRLWAHRLHHLVLQSTPSSFSPRFQVSSLKLSISRFLNLNPKSNSEAGPSKIGGAEDQFFERGMISGTNGSSILYVKSGKVRGIGEYTVGAMASIAFNEAVPVVDGNIKFYVLANALVVA</sequence>
<dbReference type="EMBL" id="CM042063">
    <property type="protein sequence ID" value="KAI3668294.1"/>
    <property type="molecule type" value="Genomic_DNA"/>
</dbReference>
<reference evidence="1 2" key="2">
    <citation type="journal article" date="2022" name="Mol. Ecol. Resour.">
        <title>The genomes of chicory, endive, great burdock and yacon provide insights into Asteraceae paleo-polyploidization history and plant inulin production.</title>
        <authorList>
            <person name="Fan W."/>
            <person name="Wang S."/>
            <person name="Wang H."/>
            <person name="Wang A."/>
            <person name="Jiang F."/>
            <person name="Liu H."/>
            <person name="Zhao H."/>
            <person name="Xu D."/>
            <person name="Zhang Y."/>
        </authorList>
    </citation>
    <scope>NUCLEOTIDE SEQUENCE [LARGE SCALE GENOMIC DNA]</scope>
    <source>
        <strain evidence="2">cv. Niubang</strain>
    </source>
</reference>